<gene>
    <name evidence="8" type="ordered locus">Pcar_1586</name>
</gene>
<dbReference type="InterPro" id="IPR007197">
    <property type="entry name" value="rSAM"/>
</dbReference>
<dbReference type="InterPro" id="IPR040084">
    <property type="entry name" value="GTPase_Obg"/>
</dbReference>
<comment type="cofactor">
    <cofactor evidence="1">
        <name>[4Fe-4S] cluster</name>
        <dbReference type="ChEBI" id="CHEBI:49883"/>
    </cofactor>
</comment>
<reference evidence="9" key="1">
    <citation type="submission" date="2005-10" db="EMBL/GenBank/DDBJ databases">
        <title>Complete sequence of Pelobacter carbinolicus DSM 2380.</title>
        <authorList>
            <person name="Copeland A."/>
            <person name="Lucas S."/>
            <person name="Lapidus A."/>
            <person name="Barry K."/>
            <person name="Detter J.C."/>
            <person name="Glavina T."/>
            <person name="Hammon N."/>
            <person name="Israni S."/>
            <person name="Pitluck S."/>
            <person name="Chertkov O."/>
            <person name="Schmutz J."/>
            <person name="Larimer F."/>
            <person name="Land M."/>
            <person name="Kyrpides N."/>
            <person name="Ivanova N."/>
            <person name="Richardson P."/>
        </authorList>
    </citation>
    <scope>NUCLEOTIDE SEQUENCE [LARGE SCALE GENOMIC DNA]</scope>
    <source>
        <strain evidence="9">DSM 2380 / NBRC 103641 / GraBd1</strain>
    </source>
</reference>
<proteinExistence type="predicted"/>
<dbReference type="GO" id="GO:0046872">
    <property type="term" value="F:metal ion binding"/>
    <property type="evidence" value="ECO:0007669"/>
    <property type="project" value="UniProtKB-KW"/>
</dbReference>
<protein>
    <submittedName>
        <fullName evidence="8">Radical SAM domain iron-sulfur cluster-binding oxidoreductase</fullName>
    </submittedName>
</protein>
<dbReference type="AlphaFoldDB" id="Q3A477"/>
<keyword evidence="9" id="KW-1185">Reference proteome</keyword>
<keyword evidence="6" id="KW-0411">Iron-sulfur</keyword>
<dbReference type="SFLD" id="SFLDS00029">
    <property type="entry name" value="Radical_SAM"/>
    <property type="match status" value="1"/>
</dbReference>
<organism evidence="8 9">
    <name type="scientific">Syntrophotalea carbinolica (strain DSM 2380 / NBRC 103641 / GraBd1)</name>
    <name type="common">Pelobacter carbinolicus</name>
    <dbReference type="NCBI Taxonomy" id="338963"/>
    <lineage>
        <taxon>Bacteria</taxon>
        <taxon>Pseudomonadati</taxon>
        <taxon>Thermodesulfobacteriota</taxon>
        <taxon>Desulfuromonadia</taxon>
        <taxon>Desulfuromonadales</taxon>
        <taxon>Syntrophotaleaceae</taxon>
        <taxon>Syntrophotalea</taxon>
    </lineage>
</organism>
<keyword evidence="5" id="KW-0408">Iron</keyword>
<dbReference type="PANTHER" id="PTHR43787:SF11">
    <property type="entry name" value="UPF0026 PROTEIN SLR1464"/>
    <property type="match status" value="1"/>
</dbReference>
<evidence type="ECO:0000313" key="8">
    <source>
        <dbReference type="EMBL" id="ABA88830.1"/>
    </source>
</evidence>
<keyword evidence="4" id="KW-0479">Metal-binding</keyword>
<dbReference type="Proteomes" id="UP000002534">
    <property type="component" value="Chromosome"/>
</dbReference>
<dbReference type="STRING" id="338963.Pcar_1586"/>
<dbReference type="PROSITE" id="PS51918">
    <property type="entry name" value="RADICAL_SAM"/>
    <property type="match status" value="1"/>
</dbReference>
<evidence type="ECO:0000256" key="3">
    <source>
        <dbReference type="ARBA" id="ARBA00022691"/>
    </source>
</evidence>
<dbReference type="SUPFAM" id="SSF102114">
    <property type="entry name" value="Radical SAM enzymes"/>
    <property type="match status" value="1"/>
</dbReference>
<dbReference type="HOGENOM" id="CLU_058377_0_0_7"/>
<accession>Q3A477</accession>
<dbReference type="GO" id="GO:0003824">
    <property type="term" value="F:catalytic activity"/>
    <property type="evidence" value="ECO:0007669"/>
    <property type="project" value="InterPro"/>
</dbReference>
<dbReference type="eggNOG" id="COG0731">
    <property type="taxonomic scope" value="Bacteria"/>
</dbReference>
<keyword evidence="2" id="KW-0004">4Fe-4S</keyword>
<evidence type="ECO:0000259" key="7">
    <source>
        <dbReference type="PROSITE" id="PS51918"/>
    </source>
</evidence>
<dbReference type="GO" id="GO:0051539">
    <property type="term" value="F:4 iron, 4 sulfur cluster binding"/>
    <property type="evidence" value="ECO:0007669"/>
    <property type="project" value="UniProtKB-KW"/>
</dbReference>
<dbReference type="PANTHER" id="PTHR43787">
    <property type="entry name" value="FEMO COFACTOR BIOSYNTHESIS PROTEIN NIFB-RELATED"/>
    <property type="match status" value="1"/>
</dbReference>
<dbReference type="SFLD" id="SFLDG01083">
    <property type="entry name" value="Uncharacterised_Radical_SAM_Su"/>
    <property type="match status" value="1"/>
</dbReference>
<dbReference type="CDD" id="cd01335">
    <property type="entry name" value="Radical_SAM"/>
    <property type="match status" value="1"/>
</dbReference>
<feature type="domain" description="Radical SAM core" evidence="7">
    <location>
        <begin position="14"/>
        <end position="250"/>
    </location>
</feature>
<evidence type="ECO:0000256" key="6">
    <source>
        <dbReference type="ARBA" id="ARBA00023014"/>
    </source>
</evidence>
<dbReference type="EMBL" id="CP000142">
    <property type="protein sequence ID" value="ABA88830.1"/>
    <property type="molecule type" value="Genomic_DNA"/>
</dbReference>
<evidence type="ECO:0000313" key="9">
    <source>
        <dbReference type="Proteomes" id="UP000002534"/>
    </source>
</evidence>
<dbReference type="OrthoDB" id="9800840at2"/>
<evidence type="ECO:0000256" key="1">
    <source>
        <dbReference type="ARBA" id="ARBA00001966"/>
    </source>
</evidence>
<dbReference type="Gene3D" id="3.20.20.70">
    <property type="entry name" value="Aldolase class I"/>
    <property type="match status" value="1"/>
</dbReference>
<dbReference type="InterPro" id="IPR013785">
    <property type="entry name" value="Aldolase_TIM"/>
</dbReference>
<name>Q3A477_SYNC1</name>
<keyword evidence="3" id="KW-0949">S-adenosyl-L-methionine</keyword>
<dbReference type="InterPro" id="IPR058240">
    <property type="entry name" value="rSAM_sf"/>
</dbReference>
<dbReference type="RefSeq" id="WP_011341314.1">
    <property type="nucleotide sequence ID" value="NC_007498.2"/>
</dbReference>
<dbReference type="KEGG" id="pca:Pcar_1586"/>
<sequence length="326" mass="36802">MTASDTQYVYGPVPSRRLGMSLGINNIPAKRCTYSCVYCQVGRMTKMQNARQAFYKPEKLLQGVHNRLENTRVASGCVDYLTFVPDGEPTLDKNLGEEIHLLENLDIPIGVITNSSLLWREDVRNELAKADWVSVKIDTVDELIWRKINRPHKALCLSRILDGILTFSRKFTGKLVTETMLVRGVNDNPGCVQGVAEFLHKLQPSLSYISVPTRPPAEKGVGIPNDQTINWTYQLFADRLKQVEILIDYEGDDFAFTSEVEKDLLGITAVHPMRSSAVRMLVSRAGASWAVVDRLLATGKLTKTTYDGHTFYLRKFPKKVRESHDR</sequence>
<dbReference type="Pfam" id="PF04055">
    <property type="entry name" value="Radical_SAM"/>
    <property type="match status" value="1"/>
</dbReference>
<evidence type="ECO:0000256" key="2">
    <source>
        <dbReference type="ARBA" id="ARBA00022485"/>
    </source>
</evidence>
<reference evidence="8 9" key="2">
    <citation type="journal article" date="2012" name="BMC Genomics">
        <title>The genome of Pelobacter carbinolicus reveals surprising metabolic capabilities and physiological features.</title>
        <authorList>
            <person name="Aklujkar M."/>
            <person name="Haveman S.A."/>
            <person name="Didonato R.Jr."/>
            <person name="Chertkov O."/>
            <person name="Han C.S."/>
            <person name="Land M.L."/>
            <person name="Brown P."/>
            <person name="Lovley D.R."/>
        </authorList>
    </citation>
    <scope>NUCLEOTIDE SEQUENCE [LARGE SCALE GENOMIC DNA]</scope>
    <source>
        <strain evidence="9">DSM 2380 / NBRC 103641 / GraBd1</strain>
    </source>
</reference>
<evidence type="ECO:0000256" key="4">
    <source>
        <dbReference type="ARBA" id="ARBA00022723"/>
    </source>
</evidence>
<evidence type="ECO:0000256" key="5">
    <source>
        <dbReference type="ARBA" id="ARBA00023004"/>
    </source>
</evidence>